<reference evidence="1 2" key="1">
    <citation type="submission" date="2019-06" db="EMBL/GenBank/DDBJ databases">
        <title>Genomic Encyclopedia of Archaeal and Bacterial Type Strains, Phase II (KMG-II): from individual species to whole genera.</title>
        <authorList>
            <person name="Goeker M."/>
        </authorList>
    </citation>
    <scope>NUCLEOTIDE SEQUENCE [LARGE SCALE GENOMIC DNA]</scope>
    <source>
        <strain evidence="1 2">DSM 24789</strain>
    </source>
</reference>
<organism evidence="1 2">
    <name type="scientific">Flavobacterium branchiophilum</name>
    <dbReference type="NCBI Taxonomy" id="55197"/>
    <lineage>
        <taxon>Bacteria</taxon>
        <taxon>Pseudomonadati</taxon>
        <taxon>Bacteroidota</taxon>
        <taxon>Flavobacteriia</taxon>
        <taxon>Flavobacteriales</taxon>
        <taxon>Flavobacteriaceae</taxon>
        <taxon>Flavobacterium</taxon>
    </lineage>
</organism>
<sequence>MNRFPHLKFQQKVVGKPNPKKTNGKTNPISEKNKLNKQIHYNLLSESTNEIKTAWEKELLERQNQNLPPLNSSIIPVFFQINPSLIGFDFDLKSFGIEIISQEDNGYIIGASLDSFNSLNEKIKNFINNERGGGFIADFWQIIKGKNWKPEYILSDYLLSIWRNISDNQIFNLEVGIAFDKPLGNIPDVNKKGGIARLKRYREKEIERSDFLLERQDDFYNFIKGYGEVKSSFIELEDSFCCQIEITGKGFNPTCRF</sequence>
<gene>
    <name evidence="1" type="ORF">BC670_2388</name>
</gene>
<proteinExistence type="predicted"/>
<dbReference type="AlphaFoldDB" id="A0A543G5T6"/>
<dbReference type="EMBL" id="VFPJ01000001">
    <property type="protein sequence ID" value="TQM41425.1"/>
    <property type="molecule type" value="Genomic_DNA"/>
</dbReference>
<dbReference type="RefSeq" id="WP_141841360.1">
    <property type="nucleotide sequence ID" value="NZ_VFPJ01000001.1"/>
</dbReference>
<dbReference type="Proteomes" id="UP000320773">
    <property type="component" value="Unassembled WGS sequence"/>
</dbReference>
<name>A0A543G5T6_9FLAO</name>
<comment type="caution">
    <text evidence="1">The sequence shown here is derived from an EMBL/GenBank/DDBJ whole genome shotgun (WGS) entry which is preliminary data.</text>
</comment>
<accession>A0A543G5T6</accession>
<protein>
    <submittedName>
        <fullName evidence="1">Uncharacterized protein</fullName>
    </submittedName>
</protein>
<evidence type="ECO:0000313" key="1">
    <source>
        <dbReference type="EMBL" id="TQM41425.1"/>
    </source>
</evidence>
<evidence type="ECO:0000313" key="2">
    <source>
        <dbReference type="Proteomes" id="UP000320773"/>
    </source>
</evidence>